<dbReference type="EMBL" id="LAZR01006734">
    <property type="protein sequence ID" value="KKM90001.1"/>
    <property type="molecule type" value="Genomic_DNA"/>
</dbReference>
<gene>
    <name evidence="2" type="ORF">LCGC14_1243070</name>
</gene>
<accession>A0A0F9LSE5</accession>
<sequence>MTKDYESMSVEALDAENQRLQGQRDTVREELRRLVAVRDRKAVLEAAERQVAAMGEPEVAALAQVIQAQGIESGEAVGEPGASG</sequence>
<name>A0A0F9LSE5_9ZZZZ</name>
<organism evidence="2">
    <name type="scientific">marine sediment metagenome</name>
    <dbReference type="NCBI Taxonomy" id="412755"/>
    <lineage>
        <taxon>unclassified sequences</taxon>
        <taxon>metagenomes</taxon>
        <taxon>ecological metagenomes</taxon>
    </lineage>
</organism>
<reference evidence="2" key="1">
    <citation type="journal article" date="2015" name="Nature">
        <title>Complex archaea that bridge the gap between prokaryotes and eukaryotes.</title>
        <authorList>
            <person name="Spang A."/>
            <person name="Saw J.H."/>
            <person name="Jorgensen S.L."/>
            <person name="Zaremba-Niedzwiedzka K."/>
            <person name="Martijn J."/>
            <person name="Lind A.E."/>
            <person name="van Eijk R."/>
            <person name="Schleper C."/>
            <person name="Guy L."/>
            <person name="Ettema T.J."/>
        </authorList>
    </citation>
    <scope>NUCLEOTIDE SEQUENCE</scope>
</reference>
<protein>
    <submittedName>
        <fullName evidence="2">Uncharacterized protein</fullName>
    </submittedName>
</protein>
<dbReference type="AlphaFoldDB" id="A0A0F9LSE5"/>
<comment type="caution">
    <text evidence="2">The sequence shown here is derived from an EMBL/GenBank/DDBJ whole genome shotgun (WGS) entry which is preliminary data.</text>
</comment>
<feature type="region of interest" description="Disordered" evidence="1">
    <location>
        <begin position="1"/>
        <end position="24"/>
    </location>
</feature>
<evidence type="ECO:0000313" key="2">
    <source>
        <dbReference type="EMBL" id="KKM90001.1"/>
    </source>
</evidence>
<evidence type="ECO:0000256" key="1">
    <source>
        <dbReference type="SAM" id="MobiDB-lite"/>
    </source>
</evidence>
<proteinExistence type="predicted"/>